<name>A0AAX2ACR3_9BACT</name>
<dbReference type="EMBL" id="NXID01000052">
    <property type="protein sequence ID" value="RXK14777.1"/>
    <property type="molecule type" value="Genomic_DNA"/>
</dbReference>
<evidence type="ECO:0008006" key="4">
    <source>
        <dbReference type="Google" id="ProtNLM"/>
    </source>
</evidence>
<evidence type="ECO:0000256" key="1">
    <source>
        <dbReference type="SAM" id="Coils"/>
    </source>
</evidence>
<dbReference type="RefSeq" id="WP_114842020.1">
    <property type="nucleotide sequence ID" value="NZ_CP031219.1"/>
</dbReference>
<dbReference type="KEGG" id="amyt:AMYT_1596"/>
<evidence type="ECO:0000313" key="3">
    <source>
        <dbReference type="Proteomes" id="UP000290092"/>
    </source>
</evidence>
<sequence length="87" mass="10390">MQEEISLKEASSFMSSWVSDYKKEQKQDKYQSMLDKFSKEDLVKNYEELLYEKFALEDKINSLRDENRILKVENERLKVSLLVSTNS</sequence>
<keyword evidence="3" id="KW-1185">Reference proteome</keyword>
<feature type="coiled-coil region" evidence="1">
    <location>
        <begin position="46"/>
        <end position="80"/>
    </location>
</feature>
<proteinExistence type="predicted"/>
<keyword evidence="1" id="KW-0175">Coiled coil</keyword>
<protein>
    <recommendedName>
        <fullName evidence="4">Transposase</fullName>
    </recommendedName>
</protein>
<reference evidence="2 3" key="1">
    <citation type="submission" date="2017-09" db="EMBL/GenBank/DDBJ databases">
        <title>Genomics of the genus Arcobacter.</title>
        <authorList>
            <person name="Perez-Cataluna A."/>
            <person name="Figueras M.J."/>
            <person name="Salas-Masso N."/>
        </authorList>
    </citation>
    <scope>NUCLEOTIDE SEQUENCE [LARGE SCALE GENOMIC DNA]</scope>
    <source>
        <strain evidence="2 3">CECT 7386</strain>
    </source>
</reference>
<dbReference type="Proteomes" id="UP000290092">
    <property type="component" value="Unassembled WGS sequence"/>
</dbReference>
<accession>A0AAX2ACR3</accession>
<dbReference type="AlphaFoldDB" id="A0AAX2ACR3"/>
<evidence type="ECO:0000313" key="2">
    <source>
        <dbReference type="EMBL" id="RXK14777.1"/>
    </source>
</evidence>
<comment type="caution">
    <text evidence="2">The sequence shown here is derived from an EMBL/GenBank/DDBJ whole genome shotgun (WGS) entry which is preliminary data.</text>
</comment>
<gene>
    <name evidence="2" type="ORF">CP985_11970</name>
</gene>
<organism evidence="2 3">
    <name type="scientific">Malaciobacter mytili LMG 24559</name>
    <dbReference type="NCBI Taxonomy" id="1032238"/>
    <lineage>
        <taxon>Bacteria</taxon>
        <taxon>Pseudomonadati</taxon>
        <taxon>Campylobacterota</taxon>
        <taxon>Epsilonproteobacteria</taxon>
        <taxon>Campylobacterales</taxon>
        <taxon>Arcobacteraceae</taxon>
        <taxon>Malaciobacter</taxon>
    </lineage>
</organism>